<reference evidence="1 2" key="1">
    <citation type="submission" date="2018-06" db="EMBL/GenBank/DDBJ databases">
        <authorList>
            <consortium name="Pathogen Informatics"/>
            <person name="Doyle S."/>
        </authorList>
    </citation>
    <scope>NUCLEOTIDE SEQUENCE [LARGE SCALE GENOMIC DNA]</scope>
    <source>
        <strain evidence="1 2">NCTC13350</strain>
    </source>
</reference>
<dbReference type="Proteomes" id="UP000255000">
    <property type="component" value="Unassembled WGS sequence"/>
</dbReference>
<name>A0A378ZY82_9HYPH</name>
<gene>
    <name evidence="1" type="ORF">NCTC13350_02755</name>
</gene>
<evidence type="ECO:0000313" key="1">
    <source>
        <dbReference type="EMBL" id="SUB01809.1"/>
    </source>
</evidence>
<sequence>MIAACDMTGSKTTALLRGGLSARALLLGKLLLLRCP</sequence>
<protein>
    <submittedName>
        <fullName evidence="1">Uncharacterized protein</fullName>
    </submittedName>
</protein>
<accession>A0A378ZY82</accession>
<organism evidence="1 2">
    <name type="scientific">Pannonibacter phragmitetus</name>
    <dbReference type="NCBI Taxonomy" id="121719"/>
    <lineage>
        <taxon>Bacteria</taxon>
        <taxon>Pseudomonadati</taxon>
        <taxon>Pseudomonadota</taxon>
        <taxon>Alphaproteobacteria</taxon>
        <taxon>Hyphomicrobiales</taxon>
        <taxon>Stappiaceae</taxon>
        <taxon>Pannonibacter</taxon>
    </lineage>
</organism>
<proteinExistence type="predicted"/>
<dbReference type="AlphaFoldDB" id="A0A378ZY82"/>
<evidence type="ECO:0000313" key="2">
    <source>
        <dbReference type="Proteomes" id="UP000255000"/>
    </source>
</evidence>
<dbReference type="EMBL" id="UGSK01000001">
    <property type="protein sequence ID" value="SUB01809.1"/>
    <property type="molecule type" value="Genomic_DNA"/>
</dbReference>